<dbReference type="PANTHER" id="PTHR15503">
    <property type="entry name" value="LDOC1 RELATED"/>
    <property type="match status" value="1"/>
</dbReference>
<feature type="compositionally biased region" description="Polar residues" evidence="2">
    <location>
        <begin position="297"/>
        <end position="309"/>
    </location>
</feature>
<evidence type="ECO:0000256" key="1">
    <source>
        <dbReference type="SAM" id="Coils"/>
    </source>
</evidence>
<dbReference type="InterPro" id="IPR005162">
    <property type="entry name" value="Retrotrans_gag_dom"/>
</dbReference>
<dbReference type="SUPFAM" id="SSF50630">
    <property type="entry name" value="Acid proteases"/>
    <property type="match status" value="1"/>
</dbReference>
<sequence length="527" mass="58926">MATNGGVNHQQRIEELEAAVAALKTHVVTNDRLREIEATQRELSDTLHSLSEEVRDALNVLQKEFEELRAQVGVLQVAVARSSSSSVKRGKRAKVPKPRCYEGAKDAKELENFLFDMEQYFRAVCIESEEDKVVMASMYLAGNAKLWWRSKFVNDECPIKTWVDLKQELKNQFFPENVEYMARMKLRELVQTGTVREFVRSFSTIMLDIRDMSEKDKMFYFLEGLKPWVRTELLRQKVQDVVTAMAVAERLHDYNDGSSKRKNPPLGGSNSIFGSGGKMARVDRPFSGGSDKRLFGQDNTQPRANNATSFRPSQPLACFLCKGPHRVAECPHRGALNALRASSQDSAKTPETVKEIEEESAGMGSMRFLNALRTQLNTIKREPNRGLMYVDLVLNEKTTRAMVDTGATDTFITPKEAKRCGLKVNKDYGQMKAVNSPAFAISGSSKNVMTKLGPWEGKVDITVSPMDDFDVVIGLDFMMLAQAIPIPAASCLLFLGEQPCVVPATILPKNGKKMISALQFKKGCENV</sequence>
<keyword evidence="4" id="KW-1185">Reference proteome</keyword>
<reference evidence="5" key="1">
    <citation type="submission" date="2025-08" db="UniProtKB">
        <authorList>
            <consortium name="RefSeq"/>
        </authorList>
    </citation>
    <scope>IDENTIFICATION</scope>
    <source>
        <tissue evidence="5">Fruit stalk</tissue>
    </source>
</reference>
<dbReference type="InterPro" id="IPR001969">
    <property type="entry name" value="Aspartic_peptidase_AS"/>
</dbReference>
<feature type="domain" description="Retrotransposon gag" evidence="3">
    <location>
        <begin position="135"/>
        <end position="227"/>
    </location>
</feature>
<evidence type="ECO:0000259" key="3">
    <source>
        <dbReference type="Pfam" id="PF03732"/>
    </source>
</evidence>
<feature type="region of interest" description="Disordered" evidence="2">
    <location>
        <begin position="255"/>
        <end position="309"/>
    </location>
</feature>
<gene>
    <name evidence="5" type="primary">LOC111295720</name>
</gene>
<dbReference type="Gene3D" id="2.40.70.10">
    <property type="entry name" value="Acid Proteases"/>
    <property type="match status" value="1"/>
</dbReference>
<dbReference type="GeneID" id="111295720"/>
<dbReference type="PANTHER" id="PTHR15503:SF45">
    <property type="entry name" value="RNA-DIRECTED DNA POLYMERASE HOMOLOG"/>
    <property type="match status" value="1"/>
</dbReference>
<dbReference type="PROSITE" id="PS00141">
    <property type="entry name" value="ASP_PROTEASE"/>
    <property type="match status" value="1"/>
</dbReference>
<dbReference type="AlphaFoldDB" id="A0A6P5YX95"/>
<proteinExistence type="predicted"/>
<dbReference type="Pfam" id="PF03732">
    <property type="entry name" value="Retrotrans_gag"/>
    <property type="match status" value="1"/>
</dbReference>
<keyword evidence="1" id="KW-0175">Coiled coil</keyword>
<dbReference type="Pfam" id="PF13975">
    <property type="entry name" value="gag-asp_proteas"/>
    <property type="match status" value="1"/>
</dbReference>
<dbReference type="RefSeq" id="XP_022745098.1">
    <property type="nucleotide sequence ID" value="XM_022889363.1"/>
</dbReference>
<evidence type="ECO:0000313" key="4">
    <source>
        <dbReference type="Proteomes" id="UP000515121"/>
    </source>
</evidence>
<dbReference type="Proteomes" id="UP000515121">
    <property type="component" value="Unplaced"/>
</dbReference>
<organism evidence="4 5">
    <name type="scientific">Durio zibethinus</name>
    <name type="common">Durian</name>
    <dbReference type="NCBI Taxonomy" id="66656"/>
    <lineage>
        <taxon>Eukaryota</taxon>
        <taxon>Viridiplantae</taxon>
        <taxon>Streptophyta</taxon>
        <taxon>Embryophyta</taxon>
        <taxon>Tracheophyta</taxon>
        <taxon>Spermatophyta</taxon>
        <taxon>Magnoliopsida</taxon>
        <taxon>eudicotyledons</taxon>
        <taxon>Gunneridae</taxon>
        <taxon>Pentapetalae</taxon>
        <taxon>rosids</taxon>
        <taxon>malvids</taxon>
        <taxon>Malvales</taxon>
        <taxon>Malvaceae</taxon>
        <taxon>Helicteroideae</taxon>
        <taxon>Durio</taxon>
    </lineage>
</organism>
<evidence type="ECO:0000313" key="5">
    <source>
        <dbReference type="RefSeq" id="XP_022745098.1"/>
    </source>
</evidence>
<dbReference type="InterPro" id="IPR032567">
    <property type="entry name" value="RTL1-rel"/>
</dbReference>
<dbReference type="OrthoDB" id="1001751at2759"/>
<dbReference type="GO" id="GO:0006508">
    <property type="term" value="P:proteolysis"/>
    <property type="evidence" value="ECO:0007669"/>
    <property type="project" value="InterPro"/>
</dbReference>
<evidence type="ECO:0000256" key="2">
    <source>
        <dbReference type="SAM" id="MobiDB-lite"/>
    </source>
</evidence>
<dbReference type="GO" id="GO:0004190">
    <property type="term" value="F:aspartic-type endopeptidase activity"/>
    <property type="evidence" value="ECO:0007669"/>
    <property type="project" value="InterPro"/>
</dbReference>
<dbReference type="InterPro" id="IPR021109">
    <property type="entry name" value="Peptidase_aspartic_dom_sf"/>
</dbReference>
<name>A0A6P5YX95_DURZI</name>
<dbReference type="CDD" id="cd05483">
    <property type="entry name" value="retropepsin_like_bacteria"/>
    <property type="match status" value="1"/>
</dbReference>
<feature type="compositionally biased region" description="Basic and acidic residues" evidence="2">
    <location>
        <begin position="280"/>
        <end position="295"/>
    </location>
</feature>
<dbReference type="InterPro" id="IPR034122">
    <property type="entry name" value="Retropepsin-like_bacterial"/>
</dbReference>
<feature type="coiled-coil region" evidence="1">
    <location>
        <begin position="33"/>
        <end position="78"/>
    </location>
</feature>
<dbReference type="KEGG" id="dzi:111295720"/>
<protein>
    <submittedName>
        <fullName evidence="5">Uncharacterized protein LOC111295720</fullName>
    </submittedName>
</protein>
<accession>A0A6P5YX95</accession>